<sequence>MTRTIHVILLLLSTLLAGCVTDQSMPSAVAIGPGQAAIAITRPSAWYGAALAVDIDANGSKIASLESGGSYTGPLPPGPVVLTVTSWSSPGRYVIRFNAQAGKRYAFVVSPRNEQMAATAIGGVIGLAADTAANGETSGAFQITAVPSS</sequence>
<reference evidence="2 3" key="1">
    <citation type="submission" date="2016-11" db="EMBL/GenBank/DDBJ databases">
        <authorList>
            <person name="Jaros S."/>
            <person name="Januszkiewicz K."/>
            <person name="Wedrychowicz H."/>
        </authorList>
    </citation>
    <scope>NUCLEOTIDE SEQUENCE [LARGE SCALE GENOMIC DNA]</scope>
    <source>
        <strain evidence="2 3">GAS499</strain>
    </source>
</reference>
<evidence type="ECO:0008006" key="4">
    <source>
        <dbReference type="Google" id="ProtNLM"/>
    </source>
</evidence>
<dbReference type="Proteomes" id="UP000189935">
    <property type="component" value="Chromosome I"/>
</dbReference>
<proteinExistence type="predicted"/>
<name>A0A1M6L2U9_9BRAD</name>
<evidence type="ECO:0000256" key="1">
    <source>
        <dbReference type="SAM" id="SignalP"/>
    </source>
</evidence>
<evidence type="ECO:0000313" key="2">
    <source>
        <dbReference type="EMBL" id="SHJ65472.1"/>
    </source>
</evidence>
<accession>A0A1M6L2U9</accession>
<evidence type="ECO:0000313" key="3">
    <source>
        <dbReference type="Proteomes" id="UP000189935"/>
    </source>
</evidence>
<dbReference type="RefSeq" id="WP_079537296.1">
    <property type="nucleotide sequence ID" value="NZ_LT670844.1"/>
</dbReference>
<dbReference type="AlphaFoldDB" id="A0A1M6L2U9"/>
<keyword evidence="1" id="KW-0732">Signal</keyword>
<feature type="chain" id="PRO_5012025460" description="DUF2846 domain-containing protein" evidence="1">
    <location>
        <begin position="23"/>
        <end position="149"/>
    </location>
</feature>
<dbReference type="EMBL" id="LT670844">
    <property type="protein sequence ID" value="SHJ65472.1"/>
    <property type="molecule type" value="Genomic_DNA"/>
</dbReference>
<dbReference type="PROSITE" id="PS51257">
    <property type="entry name" value="PROKAR_LIPOPROTEIN"/>
    <property type="match status" value="1"/>
</dbReference>
<gene>
    <name evidence="2" type="ORF">SAMN05444159_1152</name>
</gene>
<feature type="signal peptide" evidence="1">
    <location>
        <begin position="1"/>
        <end position="22"/>
    </location>
</feature>
<protein>
    <recommendedName>
        <fullName evidence="4">DUF2846 domain-containing protein</fullName>
    </recommendedName>
</protein>
<organism evidence="2 3">
    <name type="scientific">Bradyrhizobium lablabi</name>
    <dbReference type="NCBI Taxonomy" id="722472"/>
    <lineage>
        <taxon>Bacteria</taxon>
        <taxon>Pseudomonadati</taxon>
        <taxon>Pseudomonadota</taxon>
        <taxon>Alphaproteobacteria</taxon>
        <taxon>Hyphomicrobiales</taxon>
        <taxon>Nitrobacteraceae</taxon>
        <taxon>Bradyrhizobium</taxon>
    </lineage>
</organism>